<dbReference type="InterPro" id="IPR017937">
    <property type="entry name" value="Thioredoxin_CS"/>
</dbReference>
<keyword evidence="3" id="KW-0676">Redox-active center</keyword>
<organism evidence="6 7">
    <name type="scientific">Actinidia chinensis var. chinensis</name>
    <name type="common">Chinese soft-hair kiwi</name>
    <dbReference type="NCBI Taxonomy" id="1590841"/>
    <lineage>
        <taxon>Eukaryota</taxon>
        <taxon>Viridiplantae</taxon>
        <taxon>Streptophyta</taxon>
        <taxon>Embryophyta</taxon>
        <taxon>Tracheophyta</taxon>
        <taxon>Spermatophyta</taxon>
        <taxon>Magnoliopsida</taxon>
        <taxon>eudicotyledons</taxon>
        <taxon>Gunneridae</taxon>
        <taxon>Pentapetalae</taxon>
        <taxon>asterids</taxon>
        <taxon>Ericales</taxon>
        <taxon>Actinidiaceae</taxon>
        <taxon>Actinidia</taxon>
    </lineage>
</organism>
<dbReference type="InParanoid" id="A0A2R6QQZ7"/>
<comment type="caution">
    <text evidence="6">The sequence shown here is derived from an EMBL/GenBank/DDBJ whole genome shotgun (WGS) entry which is preliminary data.</text>
</comment>
<feature type="domain" description="Thioredoxin" evidence="5">
    <location>
        <begin position="10"/>
        <end position="135"/>
    </location>
</feature>
<evidence type="ECO:0000256" key="2">
    <source>
        <dbReference type="ARBA" id="ARBA00023157"/>
    </source>
</evidence>
<dbReference type="PANTHER" id="PTHR10438">
    <property type="entry name" value="THIOREDOXIN"/>
    <property type="match status" value="1"/>
</dbReference>
<dbReference type="PROSITE" id="PS51352">
    <property type="entry name" value="THIOREDOXIN_2"/>
    <property type="match status" value="1"/>
</dbReference>
<dbReference type="Gene3D" id="3.40.30.10">
    <property type="entry name" value="Glutaredoxin"/>
    <property type="match status" value="1"/>
</dbReference>
<keyword evidence="1" id="KW-0813">Transport</keyword>
<keyword evidence="7" id="KW-1185">Reference proteome</keyword>
<dbReference type="Pfam" id="PF00085">
    <property type="entry name" value="Thioredoxin"/>
    <property type="match status" value="1"/>
</dbReference>
<dbReference type="CDD" id="cd02947">
    <property type="entry name" value="TRX_family"/>
    <property type="match status" value="1"/>
</dbReference>
<keyword evidence="2" id="KW-1015">Disulfide bond</keyword>
<dbReference type="EMBL" id="NKQK01000013">
    <property type="protein sequence ID" value="PSS13548.1"/>
    <property type="molecule type" value="Genomic_DNA"/>
</dbReference>
<reference evidence="6 7" key="1">
    <citation type="submission" date="2017-07" db="EMBL/GenBank/DDBJ databases">
        <title>An improved, manually edited Actinidia chinensis var. chinensis (kiwifruit) genome highlights the challenges associated with draft genomes and gene prediction in plants.</title>
        <authorList>
            <person name="Pilkington S."/>
            <person name="Crowhurst R."/>
            <person name="Hilario E."/>
            <person name="Nardozza S."/>
            <person name="Fraser L."/>
            <person name="Peng Y."/>
            <person name="Gunaseelan K."/>
            <person name="Simpson R."/>
            <person name="Tahir J."/>
            <person name="Deroles S."/>
            <person name="Templeton K."/>
            <person name="Luo Z."/>
            <person name="Davy M."/>
            <person name="Cheng C."/>
            <person name="Mcneilage M."/>
            <person name="Scaglione D."/>
            <person name="Liu Y."/>
            <person name="Zhang Q."/>
            <person name="Datson P."/>
            <person name="De Silva N."/>
            <person name="Gardiner S."/>
            <person name="Bassett H."/>
            <person name="Chagne D."/>
            <person name="Mccallum J."/>
            <person name="Dzierzon H."/>
            <person name="Deng C."/>
            <person name="Wang Y.-Y."/>
            <person name="Barron N."/>
            <person name="Manako K."/>
            <person name="Bowen J."/>
            <person name="Foster T."/>
            <person name="Erridge Z."/>
            <person name="Tiffin H."/>
            <person name="Waite C."/>
            <person name="Davies K."/>
            <person name="Grierson E."/>
            <person name="Laing W."/>
            <person name="Kirk R."/>
            <person name="Chen X."/>
            <person name="Wood M."/>
            <person name="Montefiori M."/>
            <person name="Brummell D."/>
            <person name="Schwinn K."/>
            <person name="Catanach A."/>
            <person name="Fullerton C."/>
            <person name="Li D."/>
            <person name="Meiyalaghan S."/>
            <person name="Nieuwenhuizen N."/>
            <person name="Read N."/>
            <person name="Prakash R."/>
            <person name="Hunter D."/>
            <person name="Zhang H."/>
            <person name="Mckenzie M."/>
            <person name="Knabel M."/>
            <person name="Harris A."/>
            <person name="Allan A."/>
            <person name="Chen A."/>
            <person name="Janssen B."/>
            <person name="Plunkett B."/>
            <person name="Dwamena C."/>
            <person name="Voogd C."/>
            <person name="Leif D."/>
            <person name="Lafferty D."/>
            <person name="Souleyre E."/>
            <person name="Varkonyi-Gasic E."/>
            <person name="Gambi F."/>
            <person name="Hanley J."/>
            <person name="Yao J.-L."/>
            <person name="Cheung J."/>
            <person name="David K."/>
            <person name="Warren B."/>
            <person name="Marsh K."/>
            <person name="Snowden K."/>
            <person name="Lin-Wang K."/>
            <person name="Brian L."/>
            <person name="Martinez-Sanchez M."/>
            <person name="Wang M."/>
            <person name="Ileperuma N."/>
            <person name="Macnee N."/>
            <person name="Campin R."/>
            <person name="Mcatee P."/>
            <person name="Drummond R."/>
            <person name="Espley R."/>
            <person name="Ireland H."/>
            <person name="Wu R."/>
            <person name="Atkinson R."/>
            <person name="Karunairetnam S."/>
            <person name="Bulley S."/>
            <person name="Chunkath S."/>
            <person name="Hanley Z."/>
            <person name="Storey R."/>
            <person name="Thrimawithana A."/>
            <person name="Thomson S."/>
            <person name="David C."/>
            <person name="Testolin R."/>
        </authorList>
    </citation>
    <scope>NUCLEOTIDE SEQUENCE [LARGE SCALE GENOMIC DNA]</scope>
    <source>
        <strain evidence="7">cv. Red5</strain>
        <tissue evidence="6">Young leaf</tissue>
    </source>
</reference>
<dbReference type="Proteomes" id="UP000241394">
    <property type="component" value="Chromosome LG13"/>
</dbReference>
<protein>
    <submittedName>
        <fullName evidence="6">Thioredoxin like</fullName>
    </submittedName>
</protein>
<dbReference type="InterPro" id="IPR050620">
    <property type="entry name" value="Thioredoxin_H-type-like"/>
</dbReference>
<accession>A0A2R6QQZ7</accession>
<dbReference type="AlphaFoldDB" id="A0A2R6QQZ7"/>
<proteinExistence type="predicted"/>
<name>A0A2R6QQZ7_ACTCC</name>
<dbReference type="OMA" id="STWHETH"/>
<dbReference type="PROSITE" id="PS00194">
    <property type="entry name" value="THIOREDOXIN_1"/>
    <property type="match status" value="1"/>
</dbReference>
<dbReference type="InterPro" id="IPR013766">
    <property type="entry name" value="Thioredoxin_domain"/>
</dbReference>
<dbReference type="SUPFAM" id="SSF52833">
    <property type="entry name" value="Thioredoxin-like"/>
    <property type="match status" value="1"/>
</dbReference>
<dbReference type="InterPro" id="IPR036249">
    <property type="entry name" value="Thioredoxin-like_sf"/>
</dbReference>
<evidence type="ECO:0000256" key="4">
    <source>
        <dbReference type="SAM" id="MobiDB-lite"/>
    </source>
</evidence>
<dbReference type="PANTHER" id="PTHR10438:SF463">
    <property type="entry name" value="THIOREDOXIN"/>
    <property type="match status" value="1"/>
</dbReference>
<reference evidence="7" key="2">
    <citation type="journal article" date="2018" name="BMC Genomics">
        <title>A manually annotated Actinidia chinensis var. chinensis (kiwifruit) genome highlights the challenges associated with draft genomes and gene prediction in plants.</title>
        <authorList>
            <person name="Pilkington S.M."/>
            <person name="Crowhurst R."/>
            <person name="Hilario E."/>
            <person name="Nardozza S."/>
            <person name="Fraser L."/>
            <person name="Peng Y."/>
            <person name="Gunaseelan K."/>
            <person name="Simpson R."/>
            <person name="Tahir J."/>
            <person name="Deroles S.C."/>
            <person name="Templeton K."/>
            <person name="Luo Z."/>
            <person name="Davy M."/>
            <person name="Cheng C."/>
            <person name="McNeilage M."/>
            <person name="Scaglione D."/>
            <person name="Liu Y."/>
            <person name="Zhang Q."/>
            <person name="Datson P."/>
            <person name="De Silva N."/>
            <person name="Gardiner S.E."/>
            <person name="Bassett H."/>
            <person name="Chagne D."/>
            <person name="McCallum J."/>
            <person name="Dzierzon H."/>
            <person name="Deng C."/>
            <person name="Wang Y.Y."/>
            <person name="Barron L."/>
            <person name="Manako K."/>
            <person name="Bowen J."/>
            <person name="Foster T.M."/>
            <person name="Erridge Z.A."/>
            <person name="Tiffin H."/>
            <person name="Waite C.N."/>
            <person name="Davies K.M."/>
            <person name="Grierson E.P."/>
            <person name="Laing W.A."/>
            <person name="Kirk R."/>
            <person name="Chen X."/>
            <person name="Wood M."/>
            <person name="Montefiori M."/>
            <person name="Brummell D.A."/>
            <person name="Schwinn K.E."/>
            <person name="Catanach A."/>
            <person name="Fullerton C."/>
            <person name="Li D."/>
            <person name="Meiyalaghan S."/>
            <person name="Nieuwenhuizen N."/>
            <person name="Read N."/>
            <person name="Prakash R."/>
            <person name="Hunter D."/>
            <person name="Zhang H."/>
            <person name="McKenzie M."/>
            <person name="Knabel M."/>
            <person name="Harris A."/>
            <person name="Allan A.C."/>
            <person name="Gleave A."/>
            <person name="Chen A."/>
            <person name="Janssen B.J."/>
            <person name="Plunkett B."/>
            <person name="Ampomah-Dwamena C."/>
            <person name="Voogd C."/>
            <person name="Leif D."/>
            <person name="Lafferty D."/>
            <person name="Souleyre E.J.F."/>
            <person name="Varkonyi-Gasic E."/>
            <person name="Gambi F."/>
            <person name="Hanley J."/>
            <person name="Yao J.L."/>
            <person name="Cheung J."/>
            <person name="David K.M."/>
            <person name="Warren B."/>
            <person name="Marsh K."/>
            <person name="Snowden K.C."/>
            <person name="Lin-Wang K."/>
            <person name="Brian L."/>
            <person name="Martinez-Sanchez M."/>
            <person name="Wang M."/>
            <person name="Ileperuma N."/>
            <person name="Macnee N."/>
            <person name="Campin R."/>
            <person name="McAtee P."/>
            <person name="Drummond R.S.M."/>
            <person name="Espley R.V."/>
            <person name="Ireland H.S."/>
            <person name="Wu R."/>
            <person name="Atkinson R.G."/>
            <person name="Karunairetnam S."/>
            <person name="Bulley S."/>
            <person name="Chunkath S."/>
            <person name="Hanley Z."/>
            <person name="Storey R."/>
            <person name="Thrimawithana A.H."/>
            <person name="Thomson S."/>
            <person name="David C."/>
            <person name="Testolin R."/>
            <person name="Huang H."/>
            <person name="Hellens R.P."/>
            <person name="Schaffer R.J."/>
        </authorList>
    </citation>
    <scope>NUCLEOTIDE SEQUENCE [LARGE SCALE GENOMIC DNA]</scope>
    <source>
        <strain evidence="7">cv. Red5</strain>
    </source>
</reference>
<evidence type="ECO:0000259" key="5">
    <source>
        <dbReference type="PROSITE" id="PS51352"/>
    </source>
</evidence>
<evidence type="ECO:0000256" key="3">
    <source>
        <dbReference type="ARBA" id="ARBA00023284"/>
    </source>
</evidence>
<dbReference type="OrthoDB" id="10263751at2759"/>
<keyword evidence="1" id="KW-0249">Electron transport</keyword>
<evidence type="ECO:0000313" key="7">
    <source>
        <dbReference type="Proteomes" id="UP000241394"/>
    </source>
</evidence>
<gene>
    <name evidence="6" type="ORF">CEY00_Acc14159</name>
</gene>
<dbReference type="Gramene" id="PSS13548">
    <property type="protein sequence ID" value="PSS13548"/>
    <property type="gene ID" value="CEY00_Acc14159"/>
</dbReference>
<evidence type="ECO:0000313" key="6">
    <source>
        <dbReference type="EMBL" id="PSS13548.1"/>
    </source>
</evidence>
<dbReference type="STRING" id="1590841.A0A2R6QQZ7"/>
<evidence type="ECO:0000256" key="1">
    <source>
        <dbReference type="ARBA" id="ARBA00022982"/>
    </source>
</evidence>
<sequence>MGAELSALHHANGSPPPPPSSSSMTNCKVVEFHSSAQWKAHFESSKDTAKLMVIDFTALWCAPCRFMEPTINEFAAKYTDVEFIKIDVDEMMDVAQEFCVQAMPTFVLIKRGEIVDKVTGAKKEELQNKIEKHMA</sequence>
<feature type="region of interest" description="Disordered" evidence="4">
    <location>
        <begin position="1"/>
        <end position="25"/>
    </location>
</feature>
<dbReference type="FunFam" id="3.40.30.10:FF:000245">
    <property type="entry name" value="Thioredoxin"/>
    <property type="match status" value="1"/>
</dbReference>